<dbReference type="PIRSF" id="PIRSF005962">
    <property type="entry name" value="Pept_M20D_amidohydro"/>
    <property type="match status" value="1"/>
</dbReference>
<dbReference type="SUPFAM" id="SSF53187">
    <property type="entry name" value="Zn-dependent exopeptidases"/>
    <property type="match status" value="1"/>
</dbReference>
<feature type="binding site" evidence="2">
    <location>
        <position position="130"/>
    </location>
    <ligand>
        <name>Mn(2+)</name>
        <dbReference type="ChEBI" id="CHEBI:29035"/>
        <label>2</label>
    </ligand>
</feature>
<keyword evidence="2" id="KW-0479">Metal-binding</keyword>
<dbReference type="InterPro" id="IPR036264">
    <property type="entry name" value="Bact_exopeptidase_dim_dom"/>
</dbReference>
<dbReference type="RefSeq" id="WP_132317640.1">
    <property type="nucleotide sequence ID" value="NZ_FWZT01000005.1"/>
</dbReference>
<dbReference type="InterPro" id="IPR017439">
    <property type="entry name" value="Amidohydrolase"/>
</dbReference>
<gene>
    <name evidence="3" type="ORF">SAMN06296036_10514</name>
</gene>
<accession>A0A1Y6BGT0</accession>
<dbReference type="Gene3D" id="3.40.630.10">
    <property type="entry name" value="Zn peptidases"/>
    <property type="match status" value="1"/>
</dbReference>
<organism evidence="3 4">
    <name type="scientific">Pseudobacteriovorax antillogorgiicola</name>
    <dbReference type="NCBI Taxonomy" id="1513793"/>
    <lineage>
        <taxon>Bacteria</taxon>
        <taxon>Pseudomonadati</taxon>
        <taxon>Bdellovibrionota</taxon>
        <taxon>Oligoflexia</taxon>
        <taxon>Oligoflexales</taxon>
        <taxon>Pseudobacteriovoracaceae</taxon>
        <taxon>Pseudobacteriovorax</taxon>
    </lineage>
</organism>
<dbReference type="GO" id="GO:0016787">
    <property type="term" value="F:hydrolase activity"/>
    <property type="evidence" value="ECO:0007669"/>
    <property type="project" value="UniProtKB-KW"/>
</dbReference>
<dbReference type="Pfam" id="PF01546">
    <property type="entry name" value="Peptidase_M20"/>
    <property type="match status" value="1"/>
</dbReference>
<dbReference type="STRING" id="1513793.SAMN06296036_10514"/>
<feature type="binding site" evidence="2">
    <location>
        <position position="98"/>
    </location>
    <ligand>
        <name>Mn(2+)</name>
        <dbReference type="ChEBI" id="CHEBI:29035"/>
        <label>2</label>
    </ligand>
</feature>
<keyword evidence="4" id="KW-1185">Reference proteome</keyword>
<dbReference type="Gene3D" id="3.30.70.360">
    <property type="match status" value="1"/>
</dbReference>
<dbReference type="GO" id="GO:0046872">
    <property type="term" value="F:metal ion binding"/>
    <property type="evidence" value="ECO:0007669"/>
    <property type="project" value="UniProtKB-KW"/>
</dbReference>
<dbReference type="EMBL" id="FWZT01000005">
    <property type="protein sequence ID" value="SMF10619.1"/>
    <property type="molecule type" value="Genomic_DNA"/>
</dbReference>
<dbReference type="Proteomes" id="UP000192907">
    <property type="component" value="Unassembled WGS sequence"/>
</dbReference>
<evidence type="ECO:0000313" key="4">
    <source>
        <dbReference type="Proteomes" id="UP000192907"/>
    </source>
</evidence>
<sequence>MPVPSSELITLRRQLHENAELSHHESTTQTLLKDFLKNRSCESIIDLCDGKAFMAIFDSGKPGPHVVFRADLDALPILEKPGKDYGSKNEGVSHMCGHDGHMTIVSSLAGGWQDVLTHGKLGLLFQHAEELGEGAIEVMADEAFLDWKPDHIFGFHNIPGEDLGTVVVGDKVFASASTGLRISIEGQTSHAAHPEMAKTALKVIPKLLSLAETLEQSYPSESFFLATPVQVRIGEENFGITPGDGRLSFTLRAFDEELLNKNMEQLLESCEELCREYGLSYKHELIEPFPSTGIDEVMTQVVAEATEELRSLTLQRRSYPYYWSEDFGHYTKKIKGSYFGLGIGKDKPSLHDPHYDFDDKALEIYPELLSLILKKVLEE</sequence>
<evidence type="ECO:0000313" key="3">
    <source>
        <dbReference type="EMBL" id="SMF10619.1"/>
    </source>
</evidence>
<feature type="binding site" evidence="2">
    <location>
        <position position="96"/>
    </location>
    <ligand>
        <name>Mn(2+)</name>
        <dbReference type="ChEBI" id="CHEBI:29035"/>
        <label>2</label>
    </ligand>
</feature>
<dbReference type="InterPro" id="IPR002933">
    <property type="entry name" value="Peptidase_M20"/>
</dbReference>
<evidence type="ECO:0000256" key="2">
    <source>
        <dbReference type="PIRSR" id="PIRSR005962-1"/>
    </source>
</evidence>
<keyword evidence="1 3" id="KW-0378">Hydrolase</keyword>
<keyword evidence="2" id="KW-0464">Manganese</keyword>
<dbReference type="PANTHER" id="PTHR11014">
    <property type="entry name" value="PEPTIDASE M20 FAMILY MEMBER"/>
    <property type="match status" value="1"/>
</dbReference>
<name>A0A1Y6BGT0_9BACT</name>
<comment type="cofactor">
    <cofactor evidence="2">
        <name>Mn(2+)</name>
        <dbReference type="ChEBI" id="CHEBI:29035"/>
    </cofactor>
    <text evidence="2">The Mn(2+) ion enhances activity.</text>
</comment>
<reference evidence="4" key="1">
    <citation type="submission" date="2017-04" db="EMBL/GenBank/DDBJ databases">
        <authorList>
            <person name="Varghese N."/>
            <person name="Submissions S."/>
        </authorList>
    </citation>
    <scope>NUCLEOTIDE SEQUENCE [LARGE SCALE GENOMIC DNA]</scope>
    <source>
        <strain evidence="4">RKEM611</strain>
    </source>
</reference>
<dbReference type="NCBIfam" id="TIGR01891">
    <property type="entry name" value="amidohydrolases"/>
    <property type="match status" value="1"/>
</dbReference>
<dbReference type="AlphaFoldDB" id="A0A1Y6BGT0"/>
<feature type="binding site" evidence="2">
    <location>
        <position position="351"/>
    </location>
    <ligand>
        <name>Mn(2+)</name>
        <dbReference type="ChEBI" id="CHEBI:29035"/>
        <label>2</label>
    </ligand>
</feature>
<protein>
    <submittedName>
        <fullName evidence="3">Amidohydrolase</fullName>
    </submittedName>
</protein>
<proteinExistence type="predicted"/>
<feature type="binding site" evidence="2">
    <location>
        <position position="156"/>
    </location>
    <ligand>
        <name>Mn(2+)</name>
        <dbReference type="ChEBI" id="CHEBI:29035"/>
        <label>2</label>
    </ligand>
</feature>
<dbReference type="SUPFAM" id="SSF55031">
    <property type="entry name" value="Bacterial exopeptidase dimerisation domain"/>
    <property type="match status" value="1"/>
</dbReference>
<evidence type="ECO:0000256" key="1">
    <source>
        <dbReference type="ARBA" id="ARBA00022801"/>
    </source>
</evidence>
<dbReference type="PANTHER" id="PTHR11014:SF169">
    <property type="entry name" value="CLAN MH, FAMILY M20, PEPTIDASE T-LIKE METALLOPEPTIDASE"/>
    <property type="match status" value="1"/>
</dbReference>
<dbReference type="OrthoDB" id="9777385at2"/>